<dbReference type="SUPFAM" id="SSF52821">
    <property type="entry name" value="Rhodanese/Cell cycle control phosphatase"/>
    <property type="match status" value="2"/>
</dbReference>
<evidence type="ECO:0000256" key="1">
    <source>
        <dbReference type="ARBA" id="ARBA00022679"/>
    </source>
</evidence>
<dbReference type="EMBL" id="HQ730920">
    <property type="protein sequence ID" value="AEV92812.1"/>
    <property type="molecule type" value="mRNA"/>
</dbReference>
<feature type="domain" description="Rhodanese" evidence="4">
    <location>
        <begin position="188"/>
        <end position="285"/>
    </location>
</feature>
<dbReference type="Gene3D" id="3.40.250.10">
    <property type="entry name" value="Rhodanese-like domain"/>
    <property type="match status" value="2"/>
</dbReference>
<keyword evidence="1 3" id="KW-0808">Transferase</keyword>
<sequence length="289" mass="31986">MMKQVLARVNPLVTTKWLASRVLRKVQDGPRCNIRVLDGSLLPGVHQGARDAFDKRHIPEAQFFDVNECCDKSSHLMTTIPKPRVFEDYVGNLGISNKTHVIIYDNTPGCAGVFSAPRVWWMFKYYGHSAASVLNGGLPKWLKEGLPTTSDHQPAAPEIFKAKIVPKFLTEFEDMEKLVKENNKCPPIVDVRPAPEFANHIKGSVNIPLPLLPDPATGEVRSPDELKQIFSNNGVDIRKSFVATCEVGVTACAAVLLARLFDNNGVTVYDGSWQEWDAKASSELSTRAS</sequence>
<dbReference type="PANTHER" id="PTHR11364:SF27">
    <property type="entry name" value="SULFURTRANSFERASE"/>
    <property type="match status" value="1"/>
</dbReference>
<dbReference type="PROSITE" id="PS00683">
    <property type="entry name" value="RHODANESE_2"/>
    <property type="match status" value="1"/>
</dbReference>
<feature type="domain" description="Rhodanese" evidence="4">
    <location>
        <begin position="30"/>
        <end position="150"/>
    </location>
</feature>
<dbReference type="InterPro" id="IPR036873">
    <property type="entry name" value="Rhodanese-like_dom_sf"/>
</dbReference>
<dbReference type="SMART" id="SM00450">
    <property type="entry name" value="RHOD"/>
    <property type="match status" value="2"/>
</dbReference>
<evidence type="ECO:0000259" key="4">
    <source>
        <dbReference type="PROSITE" id="PS50206"/>
    </source>
</evidence>
<dbReference type="InterPro" id="IPR001763">
    <property type="entry name" value="Rhodanese-like_dom"/>
</dbReference>
<dbReference type="PROSITE" id="PS50206">
    <property type="entry name" value="RHODANESE_3"/>
    <property type="match status" value="2"/>
</dbReference>
<organism evidence="5">
    <name type="scientific">Urechis unicinctus</name>
    <name type="common">Fat innkeeper worm</name>
    <name type="synonym">Chinese penis fish</name>
    <dbReference type="NCBI Taxonomy" id="6432"/>
    <lineage>
        <taxon>Eukaryota</taxon>
        <taxon>Metazoa</taxon>
        <taxon>Spiralia</taxon>
        <taxon>Lophotrochozoa</taxon>
        <taxon>Annelida</taxon>
        <taxon>Polychaeta</taxon>
        <taxon>Echiura</taxon>
        <taxon>Xenopneusta</taxon>
        <taxon>Urechidae</taxon>
        <taxon>Urechis</taxon>
    </lineage>
</organism>
<evidence type="ECO:0000256" key="3">
    <source>
        <dbReference type="RuleBase" id="RU000507"/>
    </source>
</evidence>
<name>I3PG25_UREUN</name>
<dbReference type="CDD" id="cd01448">
    <property type="entry name" value="TST_Repeat_1"/>
    <property type="match status" value="1"/>
</dbReference>
<dbReference type="InterPro" id="IPR045078">
    <property type="entry name" value="TST/MPST-like"/>
</dbReference>
<dbReference type="Pfam" id="PF00581">
    <property type="entry name" value="Rhodanese"/>
    <property type="match status" value="2"/>
</dbReference>
<reference evidence="5" key="1">
    <citation type="submission" date="2010-12" db="EMBL/GenBank/DDBJ databases">
        <title>Molecular Cloning and Expression Analysis of Rhodanese from Urechis unicinctus.</title>
        <authorList>
            <person name="Dong Y."/>
            <person name="Zhang Z."/>
            <person name="Shao M."/>
        </authorList>
    </citation>
    <scope>NUCLEOTIDE SEQUENCE</scope>
</reference>
<dbReference type="GO" id="GO:0004792">
    <property type="term" value="F:thiosulfate-cyanide sulfurtransferase activity"/>
    <property type="evidence" value="ECO:0007669"/>
    <property type="project" value="InterPro"/>
</dbReference>
<accession>I3PG25</accession>
<dbReference type="GO" id="GO:0005739">
    <property type="term" value="C:mitochondrion"/>
    <property type="evidence" value="ECO:0007669"/>
    <property type="project" value="TreeGrafter"/>
</dbReference>
<protein>
    <recommendedName>
        <fullName evidence="3">Sulfurtransferase</fullName>
    </recommendedName>
</protein>
<evidence type="ECO:0000256" key="2">
    <source>
        <dbReference type="ARBA" id="ARBA00022737"/>
    </source>
</evidence>
<dbReference type="InterPro" id="IPR001307">
    <property type="entry name" value="Thiosulphate_STrfase_CS"/>
</dbReference>
<proteinExistence type="evidence at transcript level"/>
<keyword evidence="2" id="KW-0677">Repeat</keyword>
<evidence type="ECO:0000313" key="5">
    <source>
        <dbReference type="EMBL" id="AEV92812.1"/>
    </source>
</evidence>
<dbReference type="PANTHER" id="PTHR11364">
    <property type="entry name" value="THIOSULFATE SULFERTANSFERASE"/>
    <property type="match status" value="1"/>
</dbReference>
<dbReference type="AlphaFoldDB" id="I3PG25"/>
<dbReference type="FunFam" id="3.40.250.10:FF:000015">
    <property type="entry name" value="Sulfurtransferase"/>
    <property type="match status" value="1"/>
</dbReference>